<sequence>MSSETIISGFLSGLLVLWADRTFRGTLVDRATALTIILLHAALSCTAIVISCVHRPGLVDFLMPIGNGFWSLNLLIIGSFLFAGSLVPFALALMVRSGRTQLVRLQATVIVVLMSWGILSSRESIHGTTELLATYAATALFYLPALLIASMIIQSLRAVRRFSEALLIFQDTVDRETDGSISRSSARWD</sequence>
<keyword evidence="1" id="KW-1133">Transmembrane helix</keyword>
<dbReference type="Proteomes" id="UP000033187">
    <property type="component" value="Chromosome 1"/>
</dbReference>
<dbReference type="KEGG" id="fiy:BN1229_v1_3062"/>
<dbReference type="RefSeq" id="WP_046478626.1">
    <property type="nucleotide sequence ID" value="NZ_LN829118.1"/>
</dbReference>
<keyword evidence="3" id="KW-1185">Reference proteome</keyword>
<evidence type="ECO:0000313" key="3">
    <source>
        <dbReference type="Proteomes" id="UP000033187"/>
    </source>
</evidence>
<organism evidence="2 3">
    <name type="scientific">Candidatus Filomicrobium marinum</name>
    <dbReference type="NCBI Taxonomy" id="1608628"/>
    <lineage>
        <taxon>Bacteria</taxon>
        <taxon>Pseudomonadati</taxon>
        <taxon>Pseudomonadota</taxon>
        <taxon>Alphaproteobacteria</taxon>
        <taxon>Hyphomicrobiales</taxon>
        <taxon>Hyphomicrobiaceae</taxon>
        <taxon>Filomicrobium</taxon>
    </lineage>
</organism>
<evidence type="ECO:0000313" key="2">
    <source>
        <dbReference type="EMBL" id="CPR21468.1"/>
    </source>
</evidence>
<gene>
    <name evidence="2" type="ORF">YBN1229_v1_3062</name>
</gene>
<keyword evidence="1" id="KW-0472">Membrane</keyword>
<accession>A0A0D6JI17</accession>
<dbReference type="KEGG" id="fil:BN1229_v1_2853"/>
<keyword evidence="1" id="KW-0812">Transmembrane</keyword>
<name>A0A0D6JI17_9HYPH</name>
<feature type="transmembrane region" description="Helical" evidence="1">
    <location>
        <begin position="102"/>
        <end position="119"/>
    </location>
</feature>
<dbReference type="AlphaFoldDB" id="A0A0D6JI17"/>
<reference evidence="3" key="1">
    <citation type="submission" date="2015-02" db="EMBL/GenBank/DDBJ databases">
        <authorList>
            <person name="Chooi Y.-H."/>
        </authorList>
    </citation>
    <scope>NUCLEOTIDE SEQUENCE [LARGE SCALE GENOMIC DNA]</scope>
    <source>
        <strain evidence="3">strain Y</strain>
    </source>
</reference>
<proteinExistence type="predicted"/>
<feature type="transmembrane region" description="Helical" evidence="1">
    <location>
        <begin position="30"/>
        <end position="50"/>
    </location>
</feature>
<feature type="transmembrane region" description="Helical" evidence="1">
    <location>
        <begin position="70"/>
        <end position="95"/>
    </location>
</feature>
<feature type="transmembrane region" description="Helical" evidence="1">
    <location>
        <begin position="131"/>
        <end position="153"/>
    </location>
</feature>
<protein>
    <submittedName>
        <fullName evidence="2">Uncharacterized protein</fullName>
    </submittedName>
</protein>
<dbReference type="EMBL" id="LN829119">
    <property type="protein sequence ID" value="CPR21468.1"/>
    <property type="molecule type" value="Genomic_DNA"/>
</dbReference>
<evidence type="ECO:0000256" key="1">
    <source>
        <dbReference type="SAM" id="Phobius"/>
    </source>
</evidence>